<keyword evidence="8" id="KW-1185">Reference proteome</keyword>
<dbReference type="GO" id="GO:0015175">
    <property type="term" value="F:neutral L-amino acid transmembrane transporter activity"/>
    <property type="evidence" value="ECO:0007669"/>
    <property type="project" value="TreeGrafter"/>
</dbReference>
<dbReference type="eggNOG" id="KOG3787">
    <property type="taxonomic scope" value="Eukaryota"/>
</dbReference>
<feature type="transmembrane region" description="Helical" evidence="6">
    <location>
        <begin position="110"/>
        <end position="133"/>
    </location>
</feature>
<comment type="subcellular location">
    <subcellularLocation>
        <location evidence="1 6">Membrane</location>
        <topology evidence="1 6">Multi-pass membrane protein</topology>
    </subcellularLocation>
</comment>
<evidence type="ECO:0000256" key="5">
    <source>
        <dbReference type="ARBA" id="ARBA00023136"/>
    </source>
</evidence>
<feature type="transmembrane region" description="Helical" evidence="6">
    <location>
        <begin position="76"/>
        <end position="98"/>
    </location>
</feature>
<protein>
    <recommendedName>
        <fullName evidence="6">Amino acid transporter</fullName>
    </recommendedName>
</protein>
<dbReference type="InterPro" id="IPR001991">
    <property type="entry name" value="Na-dicarboxylate_symporter"/>
</dbReference>
<feature type="transmembrane region" description="Helical" evidence="6">
    <location>
        <begin position="361"/>
        <end position="380"/>
    </location>
</feature>
<feature type="transmembrane region" description="Helical" evidence="6">
    <location>
        <begin position="283"/>
        <end position="308"/>
    </location>
</feature>
<keyword evidence="2 6" id="KW-0813">Transport</keyword>
<dbReference type="OrthoDB" id="5877963at2759"/>
<feature type="transmembrane region" description="Helical" evidence="6">
    <location>
        <begin position="212"/>
        <end position="229"/>
    </location>
</feature>
<dbReference type="GO" id="GO:0005886">
    <property type="term" value="C:plasma membrane"/>
    <property type="evidence" value="ECO:0007669"/>
    <property type="project" value="TreeGrafter"/>
</dbReference>
<feature type="transmembrane region" description="Helical" evidence="6">
    <location>
        <begin position="34"/>
        <end position="56"/>
    </location>
</feature>
<dbReference type="STRING" id="6211.A0A068XTR8"/>
<evidence type="ECO:0000256" key="1">
    <source>
        <dbReference type="ARBA" id="ARBA00004141"/>
    </source>
</evidence>
<feature type="transmembrane region" description="Helical" evidence="6">
    <location>
        <begin position="392"/>
        <end position="409"/>
    </location>
</feature>
<dbReference type="GO" id="GO:0005313">
    <property type="term" value="F:L-glutamate transmembrane transporter activity"/>
    <property type="evidence" value="ECO:0007669"/>
    <property type="project" value="TreeGrafter"/>
</dbReference>
<proteinExistence type="inferred from homology"/>
<evidence type="ECO:0000256" key="6">
    <source>
        <dbReference type="RuleBase" id="RU361216"/>
    </source>
</evidence>
<accession>A0A068XTR8</accession>
<sequence length="489" mass="52769">MADSKVPAEEAVYDDEDETVVSERKKRTGFVGCLINNWFMVTTIIGVIIGFGAGFGIQRAGLDETGKTWLAMPGTIYIRLLKLTILPMISANIINVMANLNPKENGKVSAIALGFILVFNLLSALIGVAYSYIINPGKGNIQTPGNGSTSQSNLTSAGNQISYIFKDLLLNIFPDNIVGVTINQAGTDFNQPQNTSKGEIVYPSTTVSGTNMIGVLFCSLAFGIAANAAKEKGEPFKHFFASLGEIVMLLMQKFLLITPVGVMFMVMSSIAEVDDITETFISLGFFVLLNVVGQLTHFIFLLLSLIVLCKNPFTILKYSFPSYFIAFATTSAVVCLPKAFIACDKYGIPQRISRFVLPFAGTMKSDASAVFIAASCLFVAQQANVELDAGKVVIVIILSFAYVTALPNIPSASVVAVVTILASIGVDERGASLLYAVEFINDRLRSGNVALSHIYCSAFTYHATENDVVEEEGEGDLEAYEWGEVVEKK</sequence>
<evidence type="ECO:0000256" key="3">
    <source>
        <dbReference type="ARBA" id="ARBA00022692"/>
    </source>
</evidence>
<dbReference type="EMBL" id="LN902841">
    <property type="protein sequence ID" value="CDS35735.1"/>
    <property type="molecule type" value="Genomic_DNA"/>
</dbReference>
<dbReference type="InterPro" id="IPR036458">
    <property type="entry name" value="Na:dicarbo_symporter_sf"/>
</dbReference>
<dbReference type="GO" id="GO:0015501">
    <property type="term" value="F:glutamate:sodium symporter activity"/>
    <property type="evidence" value="ECO:0007669"/>
    <property type="project" value="TreeGrafter"/>
</dbReference>
<dbReference type="Gene3D" id="1.10.3860.10">
    <property type="entry name" value="Sodium:dicarboxylate symporter"/>
    <property type="match status" value="1"/>
</dbReference>
<dbReference type="OMA" id="GMAASKC"/>
<evidence type="ECO:0000313" key="7">
    <source>
        <dbReference type="EMBL" id="CDS35735.1"/>
    </source>
</evidence>
<evidence type="ECO:0000256" key="2">
    <source>
        <dbReference type="ARBA" id="ARBA00022448"/>
    </source>
</evidence>
<reference evidence="7" key="1">
    <citation type="journal article" date="2013" name="Nature">
        <title>The genomes of four tapeworm species reveal adaptations to parasitism.</title>
        <authorList>
            <person name="Tsai I.J."/>
            <person name="Zarowiecki M."/>
            <person name="Holroyd N."/>
            <person name="Garciarrubio A."/>
            <person name="Sanchez-Flores A."/>
            <person name="Brooks K.L."/>
            <person name="Tracey A."/>
            <person name="Bobes R.J."/>
            <person name="Fragoso G."/>
            <person name="Sciutto E."/>
            <person name="Aslett M."/>
            <person name="Beasley H."/>
            <person name="Bennett H.M."/>
            <person name="Cai J."/>
            <person name="Camicia F."/>
            <person name="Clark R."/>
            <person name="Cucher M."/>
            <person name="De Silva N."/>
            <person name="Day T.A."/>
            <person name="Deplazes P."/>
            <person name="Estrada K."/>
            <person name="Fernandez C."/>
            <person name="Holland P.W."/>
            <person name="Hou J."/>
            <person name="Hu S."/>
            <person name="Huckvale T."/>
            <person name="Hung S.S."/>
            <person name="Kamenetzky L."/>
            <person name="Keane J.A."/>
            <person name="Kiss F."/>
            <person name="Koziol U."/>
            <person name="Lambert O."/>
            <person name="Liu K."/>
            <person name="Luo X."/>
            <person name="Luo Y."/>
            <person name="Macchiaroli N."/>
            <person name="Nichol S."/>
            <person name="Paps J."/>
            <person name="Parkinson J."/>
            <person name="Pouchkina-Stantcheva N."/>
            <person name="Riddiford N."/>
            <person name="Rosenzvit M."/>
            <person name="Salinas G."/>
            <person name="Wasmuth J.D."/>
            <person name="Zamanian M."/>
            <person name="Zheng Y."/>
            <person name="Cai X."/>
            <person name="Soberon X."/>
            <person name="Olson P.D."/>
            <person name="Laclette J.P."/>
            <person name="Brehm K."/>
            <person name="Berriman M."/>
            <person name="Garciarrubio A."/>
            <person name="Bobes R.J."/>
            <person name="Fragoso G."/>
            <person name="Sanchez-Flores A."/>
            <person name="Estrada K."/>
            <person name="Cevallos M.A."/>
            <person name="Morett E."/>
            <person name="Gonzalez V."/>
            <person name="Portillo T."/>
            <person name="Ochoa-Leyva A."/>
            <person name="Jose M.V."/>
            <person name="Sciutto E."/>
            <person name="Landa A."/>
            <person name="Jimenez L."/>
            <person name="Valdes V."/>
            <person name="Carrero J.C."/>
            <person name="Larralde C."/>
            <person name="Morales-Montor J."/>
            <person name="Limon-Lason J."/>
            <person name="Soberon X."/>
            <person name="Laclette J.P."/>
        </authorList>
    </citation>
    <scope>NUCLEOTIDE SEQUENCE [LARGE SCALE GENOMIC DNA]</scope>
</reference>
<organism evidence="7 8">
    <name type="scientific">Echinococcus multilocularis</name>
    <name type="common">Fox tapeworm</name>
    <dbReference type="NCBI Taxonomy" id="6211"/>
    <lineage>
        <taxon>Eukaryota</taxon>
        <taxon>Metazoa</taxon>
        <taxon>Spiralia</taxon>
        <taxon>Lophotrochozoa</taxon>
        <taxon>Platyhelminthes</taxon>
        <taxon>Cestoda</taxon>
        <taxon>Eucestoda</taxon>
        <taxon>Cyclophyllidea</taxon>
        <taxon>Taeniidae</taxon>
        <taxon>Echinococcus</taxon>
    </lineage>
</organism>
<keyword evidence="5 6" id="KW-0472">Membrane</keyword>
<reference evidence="7" key="2">
    <citation type="submission" date="2015-11" db="EMBL/GenBank/DDBJ databases">
        <authorList>
            <person name="Zhang Y."/>
            <person name="Guo Z."/>
        </authorList>
    </citation>
    <scope>NUCLEOTIDE SEQUENCE</scope>
</reference>
<comment type="similarity">
    <text evidence="6">Belongs to the dicarboxylate/amino acid:cation symporter (DAACS) (TC 2.A.23) family.</text>
</comment>
<evidence type="ECO:0000313" key="8">
    <source>
        <dbReference type="Proteomes" id="UP000017246"/>
    </source>
</evidence>
<dbReference type="Proteomes" id="UP000017246">
    <property type="component" value="Unassembled WGS sequence"/>
</dbReference>
<dbReference type="AlphaFoldDB" id="A0A068XTR8"/>
<dbReference type="Pfam" id="PF00375">
    <property type="entry name" value="SDF"/>
    <property type="match status" value="1"/>
</dbReference>
<feature type="transmembrane region" description="Helical" evidence="6">
    <location>
        <begin position="250"/>
        <end position="271"/>
    </location>
</feature>
<evidence type="ECO:0000256" key="4">
    <source>
        <dbReference type="ARBA" id="ARBA00022989"/>
    </source>
</evidence>
<dbReference type="SUPFAM" id="SSF118215">
    <property type="entry name" value="Proton glutamate symport protein"/>
    <property type="match status" value="1"/>
</dbReference>
<feature type="transmembrane region" description="Helical" evidence="6">
    <location>
        <begin position="320"/>
        <end position="341"/>
    </location>
</feature>
<keyword evidence="6" id="KW-0769">Symport</keyword>
<keyword evidence="4 6" id="KW-1133">Transmembrane helix</keyword>
<dbReference type="PRINTS" id="PR00173">
    <property type="entry name" value="EDTRNSPORT"/>
</dbReference>
<gene>
    <name evidence="7" type="ORF">EmuJ_001168100</name>
</gene>
<dbReference type="InterPro" id="IPR050746">
    <property type="entry name" value="DAACS"/>
</dbReference>
<dbReference type="PANTHER" id="PTHR11958">
    <property type="entry name" value="SODIUM/DICARBOXYLATE SYMPORTER-RELATED"/>
    <property type="match status" value="1"/>
</dbReference>
<keyword evidence="3 6" id="KW-0812">Transmembrane</keyword>
<dbReference type="PANTHER" id="PTHR11958:SF63">
    <property type="entry name" value="AMINO ACID TRANSPORTER"/>
    <property type="match status" value="1"/>
</dbReference>
<name>A0A068XTR8_ECHMU</name>